<evidence type="ECO:0000313" key="4">
    <source>
        <dbReference type="EMBL" id="BBX95531.1"/>
    </source>
</evidence>
<name>A0A1X1XW60_9MYCO</name>
<dbReference type="RefSeq" id="WP_085162117.1">
    <property type="nucleotide sequence ID" value="NZ_AP022581.1"/>
</dbReference>
<dbReference type="PANTHER" id="PTHR46766:SF1">
    <property type="entry name" value="GLUTAMINE-RICH PROTEIN 2"/>
    <property type="match status" value="1"/>
</dbReference>
<keyword evidence="5" id="KW-1185">Reference proteome</keyword>
<dbReference type="Proteomes" id="UP000466396">
    <property type="component" value="Chromosome"/>
</dbReference>
<dbReference type="Pfam" id="PF12484">
    <property type="entry name" value="PPE-SVP"/>
    <property type="match status" value="1"/>
</dbReference>
<dbReference type="Pfam" id="PF00823">
    <property type="entry name" value="PPE"/>
    <property type="match status" value="1"/>
</dbReference>
<dbReference type="GO" id="GO:0052572">
    <property type="term" value="P:response to host immune response"/>
    <property type="evidence" value="ECO:0007669"/>
    <property type="project" value="TreeGrafter"/>
</dbReference>
<evidence type="ECO:0000259" key="2">
    <source>
        <dbReference type="Pfam" id="PF00823"/>
    </source>
</evidence>
<gene>
    <name evidence="4" type="primary">PPE19_1</name>
    <name evidence="4" type="ORF">MLAC_08250</name>
</gene>
<evidence type="ECO:0000256" key="1">
    <source>
        <dbReference type="ARBA" id="ARBA00010652"/>
    </source>
</evidence>
<evidence type="ECO:0000313" key="5">
    <source>
        <dbReference type="Proteomes" id="UP000466396"/>
    </source>
</evidence>
<dbReference type="SUPFAM" id="SSF140459">
    <property type="entry name" value="PE/PPE dimer-like"/>
    <property type="match status" value="1"/>
</dbReference>
<accession>A0A1X1XW60</accession>
<dbReference type="Gene3D" id="1.20.1260.20">
    <property type="entry name" value="PPE superfamily"/>
    <property type="match status" value="1"/>
</dbReference>
<dbReference type="InterPro" id="IPR000030">
    <property type="entry name" value="PPE_dom"/>
</dbReference>
<dbReference type="FunFam" id="1.20.1260.20:FF:000001">
    <property type="entry name" value="PPE family protein PPE41"/>
    <property type="match status" value="1"/>
</dbReference>
<dbReference type="OrthoDB" id="4710842at2"/>
<dbReference type="AlphaFoldDB" id="A0A1X1XW60"/>
<evidence type="ECO:0000259" key="3">
    <source>
        <dbReference type="Pfam" id="PF12484"/>
    </source>
</evidence>
<feature type="domain" description="PPE" evidence="2">
    <location>
        <begin position="2"/>
        <end position="163"/>
    </location>
</feature>
<dbReference type="STRING" id="169765.AWC15_05910"/>
<sequence length="394" mass="38943">MDFGALPPEVNSAKMYAGPGSSSILVAAETWDGVAADLYSAASAFQSVIWGLTAGSWLGPSSGLMAAAASPYVVWMSVTAAQAELTANQARAAAAAYEAAFGLTVPPSVIAENRAELMILIATNVLGQNTAAIAANEAEYSEMWAQDAAAMYGYAASAAVATETLAPFEDAPEITNAGGLVEQAAAVEEATDTAAANQLMTNVPQALQQMATPTQNTASTSKLGALWKTVSPHLSPMSNIISMVNNHVSMTNSGVSMTNTMSSMLKGFAPAAAKAAETAVENAANAMGSVGSGLGSSGLGGGVAAGLGRAASVGGLSVPQAWAAANQAVTPAARALPLTSLAGAAEAGAGAAPGHMVGGLPLGQMANNVGGGSVASALRMPPRAYSMPRIPAAG</sequence>
<protein>
    <submittedName>
        <fullName evidence="4">PPE family protein</fullName>
    </submittedName>
</protein>
<dbReference type="PANTHER" id="PTHR46766">
    <property type="entry name" value="GLUTAMINE-RICH PROTEIN 2"/>
    <property type="match status" value="1"/>
</dbReference>
<feature type="domain" description="PPE family C-terminal" evidence="3">
    <location>
        <begin position="304"/>
        <end position="389"/>
    </location>
</feature>
<dbReference type="EMBL" id="AP022581">
    <property type="protein sequence ID" value="BBX95531.1"/>
    <property type="molecule type" value="Genomic_DNA"/>
</dbReference>
<dbReference type="InterPro" id="IPR022171">
    <property type="entry name" value="PPE_C"/>
</dbReference>
<dbReference type="InterPro" id="IPR038332">
    <property type="entry name" value="PPE_sf"/>
</dbReference>
<dbReference type="KEGG" id="mlj:MLAC_08250"/>
<organism evidence="4 5">
    <name type="scientific">Mycobacterium lacus</name>
    <dbReference type="NCBI Taxonomy" id="169765"/>
    <lineage>
        <taxon>Bacteria</taxon>
        <taxon>Bacillati</taxon>
        <taxon>Actinomycetota</taxon>
        <taxon>Actinomycetes</taxon>
        <taxon>Mycobacteriales</taxon>
        <taxon>Mycobacteriaceae</taxon>
        <taxon>Mycobacterium</taxon>
    </lineage>
</organism>
<reference evidence="4 5" key="1">
    <citation type="journal article" date="2019" name="Emerg. Microbes Infect.">
        <title>Comprehensive subspecies identification of 175 nontuberculous mycobacteria species based on 7547 genomic profiles.</title>
        <authorList>
            <person name="Matsumoto Y."/>
            <person name="Kinjo T."/>
            <person name="Motooka D."/>
            <person name="Nabeya D."/>
            <person name="Jung N."/>
            <person name="Uechi K."/>
            <person name="Horii T."/>
            <person name="Iida T."/>
            <person name="Fujita J."/>
            <person name="Nakamura S."/>
        </authorList>
    </citation>
    <scope>NUCLEOTIDE SEQUENCE [LARGE SCALE GENOMIC DNA]</scope>
    <source>
        <strain evidence="4 5">JCM 15657</strain>
    </source>
</reference>
<proteinExistence type="inferred from homology"/>
<comment type="similarity">
    <text evidence="1">Belongs to the mycobacterial PPE family.</text>
</comment>